<evidence type="ECO:0000256" key="13">
    <source>
        <dbReference type="SAM" id="MobiDB-lite"/>
    </source>
</evidence>
<dbReference type="GO" id="GO:0005912">
    <property type="term" value="C:adherens junction"/>
    <property type="evidence" value="ECO:0007669"/>
    <property type="project" value="UniProtKB-SubCell"/>
</dbReference>
<dbReference type="Proteomes" id="UP000747542">
    <property type="component" value="Unassembled WGS sequence"/>
</dbReference>
<protein>
    <submittedName>
        <fullName evidence="14">Catenin alpha-like</fullName>
    </submittedName>
</protein>
<evidence type="ECO:0000256" key="10">
    <source>
        <dbReference type="ARBA" id="ARBA00023136"/>
    </source>
</evidence>
<dbReference type="PRINTS" id="PR00805">
    <property type="entry name" value="ALPHACATENIN"/>
</dbReference>
<dbReference type="GO" id="GO:0098609">
    <property type="term" value="P:cell-cell adhesion"/>
    <property type="evidence" value="ECO:0007669"/>
    <property type="project" value="TreeGrafter"/>
</dbReference>
<evidence type="ECO:0000256" key="6">
    <source>
        <dbReference type="ARBA" id="ARBA00022475"/>
    </source>
</evidence>
<keyword evidence="7" id="KW-0963">Cytoplasm</keyword>
<evidence type="ECO:0000256" key="12">
    <source>
        <dbReference type="ARBA" id="ARBA00023242"/>
    </source>
</evidence>
<dbReference type="GO" id="GO:0016477">
    <property type="term" value="P:cell migration"/>
    <property type="evidence" value="ECO:0007669"/>
    <property type="project" value="TreeGrafter"/>
</dbReference>
<dbReference type="GO" id="GO:0016342">
    <property type="term" value="C:catenin complex"/>
    <property type="evidence" value="ECO:0007669"/>
    <property type="project" value="TreeGrafter"/>
</dbReference>
<dbReference type="PANTHER" id="PTHR18914">
    <property type="entry name" value="ALPHA CATENIN"/>
    <property type="match status" value="1"/>
</dbReference>
<dbReference type="FunFam" id="1.20.120.230:FF:000008">
    <property type="entry name" value="Catenin alpha 1"/>
    <property type="match status" value="1"/>
</dbReference>
<dbReference type="Gene3D" id="1.20.120.230">
    <property type="entry name" value="Alpha-catenin/vinculin-like"/>
    <property type="match status" value="5"/>
</dbReference>
<keyword evidence="12" id="KW-0539">Nucleus</keyword>
<evidence type="ECO:0000313" key="14">
    <source>
        <dbReference type="EMBL" id="KAG7157854.1"/>
    </source>
</evidence>
<comment type="subcellular location">
    <subcellularLocation>
        <location evidence="4">Cell junction</location>
        <location evidence="4">Adherens junction</location>
    </subcellularLocation>
    <subcellularLocation>
        <location evidence="3">Cell membrane</location>
        <topology evidence="3">Peripheral membrane protein</topology>
        <orientation evidence="3">Cytoplasmic side</orientation>
    </subcellularLocation>
    <subcellularLocation>
        <location evidence="2">Cytoplasm</location>
        <location evidence="2">Cytoskeleton</location>
    </subcellularLocation>
    <subcellularLocation>
        <location evidence="1">Nucleus</location>
    </subcellularLocation>
</comment>
<feature type="compositionally biased region" description="Polar residues" evidence="13">
    <location>
        <begin position="898"/>
        <end position="920"/>
    </location>
</feature>
<evidence type="ECO:0000256" key="4">
    <source>
        <dbReference type="ARBA" id="ARBA00004536"/>
    </source>
</evidence>
<dbReference type="FunFam" id="1.20.120.230:FF:000007">
    <property type="entry name" value="Catenin alpha 1"/>
    <property type="match status" value="1"/>
</dbReference>
<keyword evidence="11" id="KW-0206">Cytoskeleton</keyword>
<dbReference type="InterPro" id="IPR036723">
    <property type="entry name" value="Alpha-catenin/vinculin-like_sf"/>
</dbReference>
<dbReference type="Gene3D" id="6.10.250.2510">
    <property type="match status" value="1"/>
</dbReference>
<dbReference type="GO" id="GO:0051015">
    <property type="term" value="F:actin filament binding"/>
    <property type="evidence" value="ECO:0007669"/>
    <property type="project" value="InterPro"/>
</dbReference>
<dbReference type="GO" id="GO:0008013">
    <property type="term" value="F:beta-catenin binding"/>
    <property type="evidence" value="ECO:0007669"/>
    <property type="project" value="TreeGrafter"/>
</dbReference>
<gene>
    <name evidence="14" type="ORF">Hamer_G021095</name>
</gene>
<evidence type="ECO:0000313" key="15">
    <source>
        <dbReference type="Proteomes" id="UP000747542"/>
    </source>
</evidence>
<evidence type="ECO:0000256" key="1">
    <source>
        <dbReference type="ARBA" id="ARBA00004123"/>
    </source>
</evidence>
<dbReference type="GO" id="GO:0005856">
    <property type="term" value="C:cytoskeleton"/>
    <property type="evidence" value="ECO:0007669"/>
    <property type="project" value="UniProtKB-SubCell"/>
</dbReference>
<sequence length="996" mass="110900">MPETNYPTMSNTDNGSGLILRWDIKNLEIKTRSVEKTLEPLVIQVTTLVNTKGPSKKKKGRSKRAHVLVAAVEAATANFIERGEEIAYENPDIRGEMLGAVEEVRKTGDTMSRAAREFAEDPCSSVKRGNMVRAARNLLSAVTRLLILADMVDVHRLLKSLQVVEDDLEKVKNASSQSELLDNFRLFGKNTSDLINQAAKRQNELKDPRLRDDLASARAVLKKNSMMLLTASKAYVRHPELAAAKANRDFVFKQVCEAVTTISDVAQGKATGAGQMPYEGPGELASALDDFDERINMDPLTYNEVRTRPSLEERLESIISGAALMADSFCTRDDRRLKIVEECNAVRQALQDLLTEYMDNMGRKQPSENLDKAIDHMYRKTKDLRRQLRKAVVDHVSDSFLETNVPLLVLVEAARNGNEKEVEEYAQVFTEHANKLVEVANLACTMSNNEDGVKMVRYGAAQIEQLCPQVINAASILSARPKSKVTQENMDAFKDAWENQVRILTESVDDITTIDDFLAVSESHILEDVKTCVRAINEGDPETLDRIAGAIRGRSTRVCHVVASEMDNYEPCMYTDRVLEAVKVLRDQVLPNFAQRVDVAVEALSSTPGKEVDENEFIDASHLVYDGVREIRMAVLMNKADDELDPDDVLMDDYHTVEIRSKSSAHTVETTIDEYPGVSGITTARDAMRNLSEEDKDKIAAQVENFRLEKVKFDQEVAKWDDTGNDIIVLAKHMCMIMMEMTDFTRGRGPLKTTMDVINAAKKISEAGTKLDKLSRQIADQCPESRTKDDMLAYLDRIALYCHQLNITSKVKADVQNISGELIVSGLDSATSLIQAAKNLMNAVVLTVKCSYVASTKYPRQGTIAEVSAGAGLQKRGTEAHPVPRKHVKSREREVKTSVPQVSPLRHQTPTESSTTNTKASNDHVFYCPVNSDISVLYGVRLSPIVVWKMKAPEKKPLVRREKAEEVRAKVRKGSQKKPVSALKALAEFQSPADAI</sequence>
<dbReference type="AlphaFoldDB" id="A0A8J5JRF9"/>
<comment type="similarity">
    <text evidence="5">Belongs to the vinculin/alpha-catenin family.</text>
</comment>
<dbReference type="GO" id="GO:0005634">
    <property type="term" value="C:nucleus"/>
    <property type="evidence" value="ECO:0007669"/>
    <property type="project" value="UniProtKB-SubCell"/>
</dbReference>
<evidence type="ECO:0000256" key="9">
    <source>
        <dbReference type="ARBA" id="ARBA00022949"/>
    </source>
</evidence>
<proteinExistence type="inferred from homology"/>
<reference evidence="14" key="1">
    <citation type="journal article" date="2021" name="Sci. Adv.">
        <title>The American lobster genome reveals insights on longevity, neural, and immune adaptations.</title>
        <authorList>
            <person name="Polinski J.M."/>
            <person name="Zimin A.V."/>
            <person name="Clark K.F."/>
            <person name="Kohn A.B."/>
            <person name="Sadowski N."/>
            <person name="Timp W."/>
            <person name="Ptitsyn A."/>
            <person name="Khanna P."/>
            <person name="Romanova D.Y."/>
            <person name="Williams P."/>
            <person name="Greenwood S.J."/>
            <person name="Moroz L.L."/>
            <person name="Walt D.R."/>
            <person name="Bodnar A.G."/>
        </authorList>
    </citation>
    <scope>NUCLEOTIDE SEQUENCE</scope>
    <source>
        <strain evidence="14">GMGI-L3</strain>
    </source>
</reference>
<dbReference type="FunFam" id="1.20.120.230:FF:000006">
    <property type="entry name" value="Catenin alpha 1"/>
    <property type="match status" value="1"/>
</dbReference>
<evidence type="ECO:0000256" key="2">
    <source>
        <dbReference type="ARBA" id="ARBA00004245"/>
    </source>
</evidence>
<evidence type="ECO:0000256" key="7">
    <source>
        <dbReference type="ARBA" id="ARBA00022490"/>
    </source>
</evidence>
<organism evidence="14 15">
    <name type="scientific">Homarus americanus</name>
    <name type="common">American lobster</name>
    <dbReference type="NCBI Taxonomy" id="6706"/>
    <lineage>
        <taxon>Eukaryota</taxon>
        <taxon>Metazoa</taxon>
        <taxon>Ecdysozoa</taxon>
        <taxon>Arthropoda</taxon>
        <taxon>Crustacea</taxon>
        <taxon>Multicrustacea</taxon>
        <taxon>Malacostraca</taxon>
        <taxon>Eumalacostraca</taxon>
        <taxon>Eucarida</taxon>
        <taxon>Decapoda</taxon>
        <taxon>Pleocyemata</taxon>
        <taxon>Astacidea</taxon>
        <taxon>Nephropoidea</taxon>
        <taxon>Nephropidae</taxon>
        <taxon>Homarus</taxon>
    </lineage>
</organism>
<feature type="region of interest" description="Disordered" evidence="13">
    <location>
        <begin position="873"/>
        <end position="922"/>
    </location>
</feature>
<keyword evidence="15" id="KW-1185">Reference proteome</keyword>
<evidence type="ECO:0000256" key="3">
    <source>
        <dbReference type="ARBA" id="ARBA00004413"/>
    </source>
</evidence>
<keyword evidence="10" id="KW-0472">Membrane</keyword>
<evidence type="ECO:0000256" key="8">
    <source>
        <dbReference type="ARBA" id="ARBA00022889"/>
    </source>
</evidence>
<evidence type="ECO:0000256" key="11">
    <source>
        <dbReference type="ARBA" id="ARBA00023212"/>
    </source>
</evidence>
<dbReference type="Pfam" id="PF01044">
    <property type="entry name" value="Vinculin"/>
    <property type="match status" value="1"/>
</dbReference>
<comment type="caution">
    <text evidence="14">The sequence shown here is derived from an EMBL/GenBank/DDBJ whole genome shotgun (WGS) entry which is preliminary data.</text>
</comment>
<keyword evidence="6" id="KW-1003">Cell membrane</keyword>
<keyword evidence="9" id="KW-0965">Cell junction</keyword>
<dbReference type="InterPro" id="IPR001033">
    <property type="entry name" value="Alpha_catenin"/>
</dbReference>
<dbReference type="EMBL" id="JAHLQT010036637">
    <property type="protein sequence ID" value="KAG7157854.1"/>
    <property type="molecule type" value="Genomic_DNA"/>
</dbReference>
<keyword evidence="8" id="KW-0130">Cell adhesion</keyword>
<dbReference type="InterPro" id="IPR006077">
    <property type="entry name" value="Vinculin/catenin"/>
</dbReference>
<dbReference type="GO" id="GO:0045296">
    <property type="term" value="F:cadherin binding"/>
    <property type="evidence" value="ECO:0007669"/>
    <property type="project" value="InterPro"/>
</dbReference>
<accession>A0A8J5JRF9</accession>
<name>A0A8J5JRF9_HOMAM</name>
<evidence type="ECO:0000256" key="5">
    <source>
        <dbReference type="ARBA" id="ARBA00008376"/>
    </source>
</evidence>
<dbReference type="SUPFAM" id="SSF47220">
    <property type="entry name" value="alpha-catenin/vinculin-like"/>
    <property type="match status" value="4"/>
</dbReference>
<dbReference type="PANTHER" id="PTHR18914:SF9">
    <property type="entry name" value="CATENIN ALPHA"/>
    <property type="match status" value="1"/>
</dbReference>